<dbReference type="InterPro" id="IPR036910">
    <property type="entry name" value="HMG_box_dom_sf"/>
</dbReference>
<feature type="DNA-binding region" description="HMG box" evidence="2">
    <location>
        <begin position="459"/>
        <end position="527"/>
    </location>
</feature>
<sequence length="732" mass="84542">MNQNTIQNQSSERQQQLMFSSVRKPRHFDSQMEYYAIPPAACSNQRGSASLLQNERLGSNITCPPNSSTALQLSLPSLLTTSEPRNLSQSVNTLSLIKQSSGFLRVESEDEDESDQVSRENGKDPKLSLEDDEEKLVPNSEDEDEDYDFTNQLSTLTMARREGSMVPQNLKPVHQTAYSLFSKIRRKEIQRNQPAMKVGEAMKQVTAEWRALRNEDKQKFKNLAQNDMARFQKEVKGIQTIIGSKSIKVILKGDKNSINRDDDPEKPKKPLTPYMIFVRESRPRVTQAGFQGLDVLKEIGRLWKIISQQELNKLQVKSKDDNVRYEREYQTYMYELGRIKERNLADKNAKKKLTDSTHESKTSQMSKKRLNSSNPKSNESSYDITGGQRARLFEVHHGGGVPQSQQQPQRHVTPPRGVCNDVTATTNHSISSSACSGPSGALLGFESSPKEMMQMRPHPKKPLSAYIYFSQEHREVLKKKYPQWSSTEVMKRVSVAWAHMKRDEKTKYIQQAQDDKRRYEKEIQDLQRWEEIHGKVPRKWEKDMQKDEDEEEEIMKYTPEQQVSGFAGQQAKGGYNGNATNIETNNLLPTQQMAFNNPPNQQLELPQFFDCNQTSLYLPALFESLPPPIYQDPLLNFNVNQEFNYQPWRDSTDLDPALLQWDQSRSITYQNSISNPNYFQEQHRLWNSSFGQSTNYQQMQPVLQQQNSNVYQGFLGTPHQQQMQYSFNTDRQ</sequence>
<dbReference type="OrthoDB" id="1919336at2759"/>
<dbReference type="PANTHER" id="PTHR48112">
    <property type="entry name" value="HIGH MOBILITY GROUP PROTEIN DSP1"/>
    <property type="match status" value="1"/>
</dbReference>
<dbReference type="Pfam" id="PF00505">
    <property type="entry name" value="HMG_box"/>
    <property type="match status" value="3"/>
</dbReference>
<feature type="compositionally biased region" description="Basic and acidic residues" evidence="4">
    <location>
        <begin position="116"/>
        <end position="129"/>
    </location>
</feature>
<evidence type="ECO:0000256" key="2">
    <source>
        <dbReference type="PROSITE-ProRule" id="PRU00267"/>
    </source>
</evidence>
<feature type="domain" description="HMG box" evidence="5">
    <location>
        <begin position="459"/>
        <end position="527"/>
    </location>
</feature>
<keyword evidence="1 2" id="KW-0238">DNA-binding</keyword>
<evidence type="ECO:0000259" key="5">
    <source>
        <dbReference type="PROSITE" id="PS50118"/>
    </source>
</evidence>
<dbReference type="SUPFAM" id="SSF47095">
    <property type="entry name" value="HMG-box"/>
    <property type="match status" value="3"/>
</dbReference>
<feature type="region of interest" description="Disordered" evidence="4">
    <location>
        <begin position="102"/>
        <end position="147"/>
    </location>
</feature>
<dbReference type="PANTHER" id="PTHR48112:SF22">
    <property type="entry name" value="MITOCHONDRIAL TRANSCRIPTION FACTOR A, ISOFORM B"/>
    <property type="match status" value="1"/>
</dbReference>
<feature type="coiled-coil region" evidence="3">
    <location>
        <begin position="502"/>
        <end position="529"/>
    </location>
</feature>
<dbReference type="PROSITE" id="PS50118">
    <property type="entry name" value="HMG_BOX_2"/>
    <property type="match status" value="3"/>
</dbReference>
<dbReference type="GO" id="GO:0005634">
    <property type="term" value="C:nucleus"/>
    <property type="evidence" value="ECO:0007669"/>
    <property type="project" value="UniProtKB-UniRule"/>
</dbReference>
<protein>
    <recommendedName>
        <fullName evidence="5">HMG box domain-containing protein</fullName>
    </recommendedName>
</protein>
<name>A0A8J8T5C4_HALGN</name>
<feature type="compositionally biased region" description="Acidic residues" evidence="4">
    <location>
        <begin position="130"/>
        <end position="147"/>
    </location>
</feature>
<keyword evidence="7" id="KW-1185">Reference proteome</keyword>
<feature type="domain" description="HMG box" evidence="5">
    <location>
        <begin position="267"/>
        <end position="333"/>
    </location>
</feature>
<gene>
    <name evidence="6" type="ORF">FGO68_gene13974</name>
</gene>
<feature type="compositionally biased region" description="Basic and acidic residues" evidence="4">
    <location>
        <begin position="347"/>
        <end position="361"/>
    </location>
</feature>
<evidence type="ECO:0000256" key="4">
    <source>
        <dbReference type="SAM" id="MobiDB-lite"/>
    </source>
</evidence>
<dbReference type="InterPro" id="IPR050342">
    <property type="entry name" value="HMGB"/>
</dbReference>
<feature type="DNA-binding region" description="HMG box" evidence="2">
    <location>
        <begin position="171"/>
        <end position="239"/>
    </location>
</feature>
<keyword evidence="2" id="KW-0539">Nucleus</keyword>
<reference evidence="6" key="1">
    <citation type="submission" date="2019-06" db="EMBL/GenBank/DDBJ databases">
        <authorList>
            <person name="Zheng W."/>
        </authorList>
    </citation>
    <scope>NUCLEOTIDE SEQUENCE</scope>
    <source>
        <strain evidence="6">QDHG01</strain>
    </source>
</reference>
<comment type="caution">
    <text evidence="6">The sequence shown here is derived from an EMBL/GenBank/DDBJ whole genome shotgun (WGS) entry which is preliminary data.</text>
</comment>
<dbReference type="Proteomes" id="UP000785679">
    <property type="component" value="Unassembled WGS sequence"/>
</dbReference>
<feature type="domain" description="HMG box" evidence="5">
    <location>
        <begin position="171"/>
        <end position="239"/>
    </location>
</feature>
<dbReference type="AlphaFoldDB" id="A0A8J8T5C4"/>
<dbReference type="GO" id="GO:0003677">
    <property type="term" value="F:DNA binding"/>
    <property type="evidence" value="ECO:0007669"/>
    <property type="project" value="UniProtKB-UniRule"/>
</dbReference>
<dbReference type="CDD" id="cd00084">
    <property type="entry name" value="HMG-box_SF"/>
    <property type="match status" value="1"/>
</dbReference>
<evidence type="ECO:0000256" key="3">
    <source>
        <dbReference type="SAM" id="Coils"/>
    </source>
</evidence>
<proteinExistence type="predicted"/>
<feature type="region of interest" description="Disordered" evidence="4">
    <location>
        <begin position="347"/>
        <end position="383"/>
    </location>
</feature>
<dbReference type="Gene3D" id="1.10.30.10">
    <property type="entry name" value="High mobility group box domain"/>
    <property type="match status" value="3"/>
</dbReference>
<dbReference type="EMBL" id="RRYP01004296">
    <property type="protein sequence ID" value="TNV82982.1"/>
    <property type="molecule type" value="Genomic_DNA"/>
</dbReference>
<dbReference type="CDD" id="cd21994">
    <property type="entry name" value="HMG-box_SSRP1-like"/>
    <property type="match status" value="1"/>
</dbReference>
<dbReference type="SMART" id="SM00398">
    <property type="entry name" value="HMG"/>
    <property type="match status" value="3"/>
</dbReference>
<dbReference type="GO" id="GO:0006357">
    <property type="term" value="P:regulation of transcription by RNA polymerase II"/>
    <property type="evidence" value="ECO:0007669"/>
    <property type="project" value="TreeGrafter"/>
</dbReference>
<keyword evidence="3" id="KW-0175">Coiled coil</keyword>
<feature type="compositionally biased region" description="Polar residues" evidence="4">
    <location>
        <begin position="371"/>
        <end position="383"/>
    </location>
</feature>
<feature type="DNA-binding region" description="HMG box" evidence="2">
    <location>
        <begin position="267"/>
        <end position="333"/>
    </location>
</feature>
<accession>A0A8J8T5C4</accession>
<evidence type="ECO:0000256" key="1">
    <source>
        <dbReference type="ARBA" id="ARBA00023125"/>
    </source>
</evidence>
<organism evidence="6 7">
    <name type="scientific">Halteria grandinella</name>
    <dbReference type="NCBI Taxonomy" id="5974"/>
    <lineage>
        <taxon>Eukaryota</taxon>
        <taxon>Sar</taxon>
        <taxon>Alveolata</taxon>
        <taxon>Ciliophora</taxon>
        <taxon>Intramacronucleata</taxon>
        <taxon>Spirotrichea</taxon>
        <taxon>Stichotrichia</taxon>
        <taxon>Sporadotrichida</taxon>
        <taxon>Halteriidae</taxon>
        <taxon>Halteria</taxon>
    </lineage>
</organism>
<evidence type="ECO:0000313" key="6">
    <source>
        <dbReference type="EMBL" id="TNV82982.1"/>
    </source>
</evidence>
<dbReference type="InterPro" id="IPR009071">
    <property type="entry name" value="HMG_box_dom"/>
</dbReference>
<evidence type="ECO:0000313" key="7">
    <source>
        <dbReference type="Proteomes" id="UP000785679"/>
    </source>
</evidence>